<proteinExistence type="predicted"/>
<gene>
    <name evidence="2" type="ORF">NLI96_g3915</name>
</gene>
<comment type="caution">
    <text evidence="2">The sequence shown here is derived from an EMBL/GenBank/DDBJ whole genome shotgun (WGS) entry which is preliminary data.</text>
</comment>
<evidence type="ECO:0000313" key="2">
    <source>
        <dbReference type="EMBL" id="KAJ3486911.1"/>
    </source>
</evidence>
<reference evidence="2" key="1">
    <citation type="submission" date="2022-07" db="EMBL/GenBank/DDBJ databases">
        <title>Genome Sequence of Physisporinus lineatus.</title>
        <authorList>
            <person name="Buettner E."/>
        </authorList>
    </citation>
    <scope>NUCLEOTIDE SEQUENCE</scope>
    <source>
        <strain evidence="2">VT162</strain>
    </source>
</reference>
<evidence type="ECO:0000256" key="1">
    <source>
        <dbReference type="SAM" id="Phobius"/>
    </source>
</evidence>
<dbReference type="EMBL" id="JANAWD010000107">
    <property type="protein sequence ID" value="KAJ3486911.1"/>
    <property type="molecule type" value="Genomic_DNA"/>
</dbReference>
<name>A0AAD5YG63_9APHY</name>
<keyword evidence="1" id="KW-0472">Membrane</keyword>
<feature type="transmembrane region" description="Helical" evidence="1">
    <location>
        <begin position="20"/>
        <end position="45"/>
    </location>
</feature>
<dbReference type="AlphaFoldDB" id="A0AAD5YG63"/>
<accession>A0AAD5YG63</accession>
<sequence>MGAILSSLGVAVDAIIKAAWTIFTTLVSLVATLVVTFFDIIYDIVCCKCFGDRAQGKRTGTHIYKFGKKKVDPEDNAEPTAPAPAN</sequence>
<organism evidence="2 3">
    <name type="scientific">Meripilus lineatus</name>
    <dbReference type="NCBI Taxonomy" id="2056292"/>
    <lineage>
        <taxon>Eukaryota</taxon>
        <taxon>Fungi</taxon>
        <taxon>Dikarya</taxon>
        <taxon>Basidiomycota</taxon>
        <taxon>Agaricomycotina</taxon>
        <taxon>Agaricomycetes</taxon>
        <taxon>Polyporales</taxon>
        <taxon>Meripilaceae</taxon>
        <taxon>Meripilus</taxon>
    </lineage>
</organism>
<keyword evidence="3" id="KW-1185">Reference proteome</keyword>
<keyword evidence="1" id="KW-1133">Transmembrane helix</keyword>
<evidence type="ECO:0000313" key="3">
    <source>
        <dbReference type="Proteomes" id="UP001212997"/>
    </source>
</evidence>
<dbReference type="Proteomes" id="UP001212997">
    <property type="component" value="Unassembled WGS sequence"/>
</dbReference>
<keyword evidence="1" id="KW-0812">Transmembrane</keyword>
<protein>
    <submittedName>
        <fullName evidence="2">Uncharacterized protein</fullName>
    </submittedName>
</protein>